<evidence type="ECO:0000313" key="5">
    <source>
        <dbReference type="Proteomes" id="UP000247763"/>
    </source>
</evidence>
<organism evidence="4 5">
    <name type="scientific">Phenylobacterium parvum</name>
    <dbReference type="NCBI Taxonomy" id="2201350"/>
    <lineage>
        <taxon>Bacteria</taxon>
        <taxon>Pseudomonadati</taxon>
        <taxon>Pseudomonadota</taxon>
        <taxon>Alphaproteobacteria</taxon>
        <taxon>Caulobacterales</taxon>
        <taxon>Caulobacteraceae</taxon>
        <taxon>Phenylobacterium</taxon>
    </lineage>
</organism>
<gene>
    <name evidence="4" type="ORF">HYN04_12140</name>
</gene>
<sequence>MKFRRVLASLVLALSLPAGIAAAASPAPPAGLTARDFAREPAIQGLSISPSGKNLVGIVSPDGDTRYIAIWETANPGKAPVILGAQKMRLMAVQFIKDDRLAVVAQQLFTVGTRATHLQKIYITDLKGEKWTPAIPDQKASSEQEEFANKTSNPSIVSILPNDPKHILVIDNRLDGQGDIYKVDIYRGTAERLYRGSDKYANYEPDWNGNLRARSYIDFDNGAIFIGQQFLNASTGQWEDHFRSYARDRNLTEVAGFSQDPNIVYVSKREKDKEGIYEYDLTQKKIVGPAFEHKLFEAGGVRQDKSGRLLGFTYLADEPRTYWTDEKLAAIAKGLGPALGVANVSVDWNDPAGGATAKVSYPDGAGAYVLDWSDDLKYVLVEKSGPNLSPEYYLLTDGAKLTLLGKSMPHIPGAALGDSRLVQYKARDGLVIPAFLHTPSKARFGAGPYPAIVLPHGGPTARDFLGWDVSGWTKYFTARGYVVIQPQFRGSAGWGDKLYRAGDRQWGLAMQDDNDDAAKYLASQGLAAPDRIAIFGYSYGGYAAMAASIRPNGLYQCAISGAGAPEIRRFQNRTYENRFLREFQRPTVGGVDLLDNAGKASIPIFVYHGDRDTTVEIEQSERFVAALKTAGRPHRYLAIKDMGHQFNLMTPAHVETQLVEIEKYLTTECGPGGL</sequence>
<dbReference type="Proteomes" id="UP000247763">
    <property type="component" value="Chromosome"/>
</dbReference>
<dbReference type="Pfam" id="PF00326">
    <property type="entry name" value="Peptidase_S9"/>
    <property type="match status" value="1"/>
</dbReference>
<keyword evidence="5" id="KW-1185">Reference proteome</keyword>
<protein>
    <submittedName>
        <fullName evidence="4">S9 family peptidase</fullName>
    </submittedName>
</protein>
<dbReference type="EMBL" id="CP029479">
    <property type="protein sequence ID" value="AWM78433.1"/>
    <property type="molecule type" value="Genomic_DNA"/>
</dbReference>
<dbReference type="GO" id="GO:0004252">
    <property type="term" value="F:serine-type endopeptidase activity"/>
    <property type="evidence" value="ECO:0007669"/>
    <property type="project" value="TreeGrafter"/>
</dbReference>
<keyword evidence="1" id="KW-0378">Hydrolase</keyword>
<dbReference type="Gene3D" id="3.40.50.1820">
    <property type="entry name" value="alpha/beta hydrolase"/>
    <property type="match status" value="1"/>
</dbReference>
<dbReference type="AlphaFoldDB" id="A0A2Z3HPZ0"/>
<dbReference type="KEGG" id="phb:HYN04_12140"/>
<feature type="signal peptide" evidence="2">
    <location>
        <begin position="1"/>
        <end position="23"/>
    </location>
</feature>
<dbReference type="RefSeq" id="WP_110450999.1">
    <property type="nucleotide sequence ID" value="NZ_CP029479.1"/>
</dbReference>
<accession>A0A2Z3HPZ0</accession>
<evidence type="ECO:0000259" key="3">
    <source>
        <dbReference type="Pfam" id="PF00326"/>
    </source>
</evidence>
<reference evidence="5" key="1">
    <citation type="submission" date="2018-05" db="EMBL/GenBank/DDBJ databases">
        <title>Genome sequencing of Phenylobacterium sp. HYN0004.</title>
        <authorList>
            <person name="Yi H."/>
            <person name="Baek C."/>
        </authorList>
    </citation>
    <scope>NUCLEOTIDE SEQUENCE [LARGE SCALE GENOMIC DNA]</scope>
    <source>
        <strain evidence="5">HYN0004</strain>
    </source>
</reference>
<dbReference type="OrthoDB" id="128799at2"/>
<evidence type="ECO:0000313" key="4">
    <source>
        <dbReference type="EMBL" id="AWM78433.1"/>
    </source>
</evidence>
<dbReference type="SUPFAM" id="SSF53474">
    <property type="entry name" value="alpha/beta-Hydrolases"/>
    <property type="match status" value="1"/>
</dbReference>
<dbReference type="GO" id="GO:0006508">
    <property type="term" value="P:proteolysis"/>
    <property type="evidence" value="ECO:0007669"/>
    <property type="project" value="InterPro"/>
</dbReference>
<proteinExistence type="predicted"/>
<dbReference type="SUPFAM" id="SSF82171">
    <property type="entry name" value="DPP6 N-terminal domain-like"/>
    <property type="match status" value="1"/>
</dbReference>
<dbReference type="PANTHER" id="PTHR42776">
    <property type="entry name" value="SERINE PEPTIDASE S9 FAMILY MEMBER"/>
    <property type="match status" value="1"/>
</dbReference>
<name>A0A2Z3HPZ0_9CAUL</name>
<feature type="domain" description="Peptidase S9 prolyl oligopeptidase catalytic" evidence="3">
    <location>
        <begin position="467"/>
        <end position="646"/>
    </location>
</feature>
<evidence type="ECO:0000256" key="2">
    <source>
        <dbReference type="SAM" id="SignalP"/>
    </source>
</evidence>
<dbReference type="InterPro" id="IPR029058">
    <property type="entry name" value="AB_hydrolase_fold"/>
</dbReference>
<keyword evidence="2" id="KW-0732">Signal</keyword>
<evidence type="ECO:0000256" key="1">
    <source>
        <dbReference type="ARBA" id="ARBA00022801"/>
    </source>
</evidence>
<feature type="chain" id="PRO_5016355354" evidence="2">
    <location>
        <begin position="24"/>
        <end position="674"/>
    </location>
</feature>
<dbReference type="InterPro" id="IPR001375">
    <property type="entry name" value="Peptidase_S9_cat"/>
</dbReference>
<dbReference type="PANTHER" id="PTHR42776:SF27">
    <property type="entry name" value="DIPEPTIDYL PEPTIDASE FAMILY MEMBER 6"/>
    <property type="match status" value="1"/>
</dbReference>